<evidence type="ECO:0000256" key="6">
    <source>
        <dbReference type="SAM" id="MobiDB-lite"/>
    </source>
</evidence>
<feature type="region of interest" description="Disordered" evidence="6">
    <location>
        <begin position="870"/>
        <end position="906"/>
    </location>
</feature>
<keyword evidence="1" id="KW-0677">Repeat</keyword>
<protein>
    <submittedName>
        <fullName evidence="8 9">KN motif and ankyrin repeat domain-containing protein 2</fullName>
    </submittedName>
</protein>
<feature type="repeat" description="ANK" evidence="4">
    <location>
        <begin position="701"/>
        <end position="723"/>
    </location>
</feature>
<feature type="repeat" description="ANK" evidence="4">
    <location>
        <begin position="773"/>
        <end position="805"/>
    </location>
</feature>
<dbReference type="Gene3D" id="1.25.40.20">
    <property type="entry name" value="Ankyrin repeat-containing domain"/>
    <property type="match status" value="1"/>
</dbReference>
<dbReference type="RefSeq" id="XP_017782821.1">
    <property type="nucleotide sequence ID" value="XM_017927332.1"/>
</dbReference>
<evidence type="ECO:0000313" key="8">
    <source>
        <dbReference type="RefSeq" id="XP_017782820.1"/>
    </source>
</evidence>
<reference evidence="8 9" key="1">
    <citation type="submission" date="2025-05" db="UniProtKB">
        <authorList>
            <consortium name="RefSeq"/>
        </authorList>
    </citation>
    <scope>IDENTIFICATION</scope>
    <source>
        <tissue evidence="8 9">Whole Larva</tissue>
    </source>
</reference>
<keyword evidence="3 5" id="KW-0175">Coiled coil</keyword>
<evidence type="ECO:0000313" key="7">
    <source>
        <dbReference type="Proteomes" id="UP000695000"/>
    </source>
</evidence>
<dbReference type="PROSITE" id="PS50297">
    <property type="entry name" value="ANK_REP_REGION"/>
    <property type="match status" value="3"/>
</dbReference>
<keyword evidence="2 4" id="KW-0040">ANK repeat</keyword>
<evidence type="ECO:0000256" key="1">
    <source>
        <dbReference type="ARBA" id="ARBA00022737"/>
    </source>
</evidence>
<dbReference type="Proteomes" id="UP000695000">
    <property type="component" value="Unplaced"/>
</dbReference>
<organism evidence="7 8">
    <name type="scientific">Nicrophorus vespilloides</name>
    <name type="common">Boreal carrion beetle</name>
    <dbReference type="NCBI Taxonomy" id="110193"/>
    <lineage>
        <taxon>Eukaryota</taxon>
        <taxon>Metazoa</taxon>
        <taxon>Ecdysozoa</taxon>
        <taxon>Arthropoda</taxon>
        <taxon>Hexapoda</taxon>
        <taxon>Insecta</taxon>
        <taxon>Pterygota</taxon>
        <taxon>Neoptera</taxon>
        <taxon>Endopterygota</taxon>
        <taxon>Coleoptera</taxon>
        <taxon>Polyphaga</taxon>
        <taxon>Staphyliniformia</taxon>
        <taxon>Silphidae</taxon>
        <taxon>Nicrophorinae</taxon>
        <taxon>Nicrophorus</taxon>
    </lineage>
</organism>
<feature type="region of interest" description="Disordered" evidence="6">
    <location>
        <begin position="590"/>
        <end position="627"/>
    </location>
</feature>
<feature type="compositionally biased region" description="Polar residues" evidence="6">
    <location>
        <begin position="459"/>
        <end position="481"/>
    </location>
</feature>
<feature type="region of interest" description="Disordered" evidence="6">
    <location>
        <begin position="515"/>
        <end position="536"/>
    </location>
</feature>
<evidence type="ECO:0000313" key="9">
    <source>
        <dbReference type="RefSeq" id="XP_017782821.1"/>
    </source>
</evidence>
<feature type="region of interest" description="Disordered" evidence="6">
    <location>
        <begin position="239"/>
        <end position="264"/>
    </location>
</feature>
<dbReference type="RefSeq" id="XP_017782820.1">
    <property type="nucleotide sequence ID" value="XM_017927331.1"/>
</dbReference>
<accession>A0ABM1N7M0</accession>
<dbReference type="PANTHER" id="PTHR24168:SF21">
    <property type="entry name" value="KANK, ISOFORM D"/>
    <property type="match status" value="1"/>
</dbReference>
<evidence type="ECO:0000256" key="4">
    <source>
        <dbReference type="PROSITE-ProRule" id="PRU00023"/>
    </source>
</evidence>
<feature type="compositionally biased region" description="Low complexity" evidence="6">
    <location>
        <begin position="880"/>
        <end position="889"/>
    </location>
</feature>
<proteinExistence type="predicted"/>
<feature type="compositionally biased region" description="Basic and acidic residues" evidence="6">
    <location>
        <begin position="595"/>
        <end position="604"/>
    </location>
</feature>
<dbReference type="GeneID" id="108567083"/>
<dbReference type="InterPro" id="IPR036770">
    <property type="entry name" value="Ankyrin_rpt-contain_sf"/>
</dbReference>
<keyword evidence="7" id="KW-1185">Reference proteome</keyword>
<dbReference type="Pfam" id="PF12796">
    <property type="entry name" value="Ank_2"/>
    <property type="match status" value="2"/>
</dbReference>
<dbReference type="SUPFAM" id="SSF48403">
    <property type="entry name" value="Ankyrin repeat"/>
    <property type="match status" value="1"/>
</dbReference>
<feature type="compositionally biased region" description="Polar residues" evidence="6">
    <location>
        <begin position="605"/>
        <end position="615"/>
    </location>
</feature>
<evidence type="ECO:0000256" key="2">
    <source>
        <dbReference type="ARBA" id="ARBA00023043"/>
    </source>
</evidence>
<dbReference type="PROSITE" id="PS50088">
    <property type="entry name" value="ANK_REPEAT"/>
    <property type="match status" value="3"/>
</dbReference>
<dbReference type="InterPro" id="IPR002110">
    <property type="entry name" value="Ankyrin_rpt"/>
</dbReference>
<name>A0ABM1N7M0_NICVS</name>
<feature type="repeat" description="ANK" evidence="4">
    <location>
        <begin position="806"/>
        <end position="829"/>
    </location>
</feature>
<feature type="compositionally biased region" description="Polar residues" evidence="6">
    <location>
        <begin position="890"/>
        <end position="906"/>
    </location>
</feature>
<evidence type="ECO:0000256" key="3">
    <source>
        <dbReference type="ARBA" id="ARBA00023054"/>
    </source>
</evidence>
<dbReference type="SMART" id="SM00248">
    <property type="entry name" value="ANK"/>
    <property type="match status" value="4"/>
</dbReference>
<feature type="coiled-coil region" evidence="5">
    <location>
        <begin position="185"/>
        <end position="219"/>
    </location>
</feature>
<feature type="region of interest" description="Disordered" evidence="6">
    <location>
        <begin position="459"/>
        <end position="482"/>
    </location>
</feature>
<evidence type="ECO:0000256" key="5">
    <source>
        <dbReference type="SAM" id="Coils"/>
    </source>
</evidence>
<dbReference type="InterPro" id="IPR047184">
    <property type="entry name" value="KANK1-4"/>
</dbReference>
<dbReference type="PRINTS" id="PR01415">
    <property type="entry name" value="ANKYRIN"/>
</dbReference>
<dbReference type="InterPro" id="IPR021939">
    <property type="entry name" value="KN_motif"/>
</dbReference>
<dbReference type="Pfam" id="PF12075">
    <property type="entry name" value="KN_motif"/>
    <property type="match status" value="1"/>
</dbReference>
<dbReference type="PANTHER" id="PTHR24168">
    <property type="entry name" value="KN MOTIF AND ANKYRIN REPEAT DOMAIN-CONTAINING"/>
    <property type="match status" value="1"/>
</dbReference>
<sequence>MSYSQLPTDNGYGWYQCTCCPYGYHIYLDFVRYCESIGQQQVEKMGSIKRRKDRRKQRQSMEVLLGLTPPLVQMEAAPMPSLRDLEKSPLEQDNALSDAVSDFERTLQRSKNKLSNNLPDVTAVSERRLPAVSSMGTSGSSMAILHPAGNGSKDFEQVESCGLSPAALQNIRTQMALSLERTKELEEMVKMVPSLQVQLTELKEENEQLVSKLRAEEDSKLNRFNSNYLFNHFARNRSHSFSNDPLGGDSKQQPPPPPPPRRDFGVMAGVITRNVGVGHQAPHTKTVSTDTQPEQYTDRWFLEKNKFLNGPESKQNIYTSKATQTIVPKEKREAHVQTTDPRPILKDFSTQTAVKVFSDIGVNATTRTLETGIQHSPATRTVAVSDDTIIDAICAKCSELGNTTSTSISLAALSVPRSKSFHLGEAKLSRSRTIGCQYDQGLCINSSNKSTQSEIKTASKQSQHECTQSNKGSQYESSSHSKCTDTKGLIEMKHKSVDNQAETVEVACNTISEEAAKKEESVTPSRIPRPQIPTTPVENRKFKRQDTYTKIPAVPDKSPVGLSALELVPTKTIASDVTIFSEKVSPKYQQAESSAKNDELEDKNQPSVSENSLCQPPSLRKKSSPSREMQAALKVLNDSIQKKGKDTRGHLKNAFAIIQTEWFKVSSIVDADPADVEDYLDCFEDISSALLEYIVNMVDASGNTAMHYAVSHGNFDVVSILLDSKVCDIDKQNTAGYTSVMLVSLAEVRSKTHATVVRKLFSLADVNIRATQHGQTALMLAVSHGRVDMVSLLLDAGADINIRDDDGSTALMCAAEHGHIDIVKLFLSHPDCDSSIADVDGSSALKIAMEAGHRNIGILLYAHERNIHGGAPLRPKKSKSASPKTPSSPLLQHSGNRSLPITKTNY</sequence>
<gene>
    <name evidence="8 9" type="primary">LOC108567083</name>
</gene>